<dbReference type="EMBL" id="AP024145">
    <property type="protein sequence ID" value="BCM87354.1"/>
    <property type="molecule type" value="Genomic_DNA"/>
</dbReference>
<dbReference type="AlphaFoldDB" id="A0A8H8X085"/>
<dbReference type="PANTHER" id="PTHR47739:SF1">
    <property type="entry name" value="TRNA1(VAL) (ADENINE(37)-N6)-METHYLTRANSFERASE"/>
    <property type="match status" value="1"/>
</dbReference>
<dbReference type="Gene3D" id="3.40.50.150">
    <property type="entry name" value="Vaccinia Virus protein VP39"/>
    <property type="match status" value="1"/>
</dbReference>
<dbReference type="InterPro" id="IPR029063">
    <property type="entry name" value="SAM-dependent_MTases_sf"/>
</dbReference>
<dbReference type="GO" id="GO:0032259">
    <property type="term" value="P:methylation"/>
    <property type="evidence" value="ECO:0007669"/>
    <property type="project" value="UniProtKB-KW"/>
</dbReference>
<dbReference type="CDD" id="cd02440">
    <property type="entry name" value="AdoMet_MTases"/>
    <property type="match status" value="1"/>
</dbReference>
<name>A0A8H8X085_9HYPH</name>
<proteinExistence type="predicted"/>
<feature type="domain" description="Methyltransferase small" evidence="4">
    <location>
        <begin position="48"/>
        <end position="150"/>
    </location>
</feature>
<keyword evidence="1 5" id="KW-0489">Methyltransferase</keyword>
<keyword evidence="2" id="KW-0949">S-adenosyl-L-methionine</keyword>
<dbReference type="InterPro" id="IPR007848">
    <property type="entry name" value="Small_mtfrase_dom"/>
</dbReference>
<dbReference type="RefSeq" id="WP_207180491.1">
    <property type="nucleotide sequence ID" value="NZ_AP024145.1"/>
</dbReference>
<evidence type="ECO:0000256" key="2">
    <source>
        <dbReference type="ARBA" id="ARBA00022691"/>
    </source>
</evidence>
<dbReference type="InterPro" id="IPR050210">
    <property type="entry name" value="tRNA_Adenine-N(6)_MTase"/>
</dbReference>
<evidence type="ECO:0000313" key="6">
    <source>
        <dbReference type="Proteomes" id="UP000663508"/>
    </source>
</evidence>
<dbReference type="SUPFAM" id="SSF53335">
    <property type="entry name" value="S-adenosyl-L-methionine-dependent methyltransferases"/>
    <property type="match status" value="1"/>
</dbReference>
<dbReference type="KEGG" id="mind:mvi_58150"/>
<evidence type="ECO:0000313" key="5">
    <source>
        <dbReference type="EMBL" id="BCM87354.1"/>
    </source>
</evidence>
<dbReference type="Proteomes" id="UP000663508">
    <property type="component" value="Chromosome"/>
</dbReference>
<evidence type="ECO:0000256" key="3">
    <source>
        <dbReference type="SAM" id="MobiDB-lite"/>
    </source>
</evidence>
<accession>A0A8H8X085</accession>
<gene>
    <name evidence="5" type="ORF">mvi_58150</name>
</gene>
<feature type="region of interest" description="Disordered" evidence="3">
    <location>
        <begin position="1"/>
        <end position="40"/>
    </location>
</feature>
<protein>
    <submittedName>
        <fullName evidence="5">Methyltransferase</fullName>
    </submittedName>
</protein>
<reference evidence="5" key="1">
    <citation type="submission" date="2020-11" db="EMBL/GenBank/DDBJ databases">
        <title>Complete genome sequence of a novel pathogenic Methylobacterium strain isolated from rice in Vietnam.</title>
        <authorList>
            <person name="Lai K."/>
            <person name="Okazaki S."/>
            <person name="Higashi K."/>
            <person name="Mori H."/>
            <person name="Toyoda A."/>
            <person name="Kurokawa K."/>
        </authorList>
    </citation>
    <scope>NUCLEOTIDE SEQUENCE</scope>
    <source>
        <strain evidence="5">VL1</strain>
    </source>
</reference>
<dbReference type="Pfam" id="PF05175">
    <property type="entry name" value="MTS"/>
    <property type="match status" value="1"/>
</dbReference>
<evidence type="ECO:0000256" key="1">
    <source>
        <dbReference type="ARBA" id="ARBA00022603"/>
    </source>
</evidence>
<feature type="compositionally biased region" description="Basic and acidic residues" evidence="3">
    <location>
        <begin position="7"/>
        <end position="17"/>
    </location>
</feature>
<sequence>MPPVPEQESRQDSRQDSSPDSCPDSWLGGRLSLRQPARGGHRAGTDAVLLAAMAGARPGETVCDLGAGTGAVGLAVARACPETRVMLVERDGQAASLARINAEANGLADRVEVIEADVTAPGRSRRAAGLLPDTVDLLLTNPPFFEPGRHRTSPVAAKASAHGFSEPDGLEAWLRTCADLLRPGGRLVLIHRADALPACLDAMAGRFGGLTVTPVQPRVETAAIRVLVAGVRGSRAPFALAPALVLHGPDGRFTKPVEAMHRGETIS</sequence>
<evidence type="ECO:0000259" key="4">
    <source>
        <dbReference type="Pfam" id="PF05175"/>
    </source>
</evidence>
<keyword evidence="5" id="KW-0808">Transferase</keyword>
<dbReference type="GO" id="GO:0008168">
    <property type="term" value="F:methyltransferase activity"/>
    <property type="evidence" value="ECO:0007669"/>
    <property type="project" value="UniProtKB-KW"/>
</dbReference>
<organism evidence="5 6">
    <name type="scientific">Methylobacterium indicum</name>
    <dbReference type="NCBI Taxonomy" id="1775910"/>
    <lineage>
        <taxon>Bacteria</taxon>
        <taxon>Pseudomonadati</taxon>
        <taxon>Pseudomonadota</taxon>
        <taxon>Alphaproteobacteria</taxon>
        <taxon>Hyphomicrobiales</taxon>
        <taxon>Methylobacteriaceae</taxon>
        <taxon>Methylobacterium</taxon>
    </lineage>
</organism>
<dbReference type="PANTHER" id="PTHR47739">
    <property type="entry name" value="TRNA1(VAL) (ADENINE(37)-N6)-METHYLTRANSFERASE"/>
    <property type="match status" value="1"/>
</dbReference>